<comment type="caution">
    <text evidence="1">The sequence shown here is derived from an EMBL/GenBank/DDBJ whole genome shotgun (WGS) entry which is preliminary data.</text>
</comment>
<dbReference type="EMBL" id="AKHW03000629">
    <property type="protein sequence ID" value="KYO45192.1"/>
    <property type="molecule type" value="Genomic_DNA"/>
</dbReference>
<proteinExistence type="predicted"/>
<protein>
    <submittedName>
        <fullName evidence="1">Uncharacterized protein</fullName>
    </submittedName>
</protein>
<dbReference type="AlphaFoldDB" id="A0A151P829"/>
<organism evidence="1 2">
    <name type="scientific">Alligator mississippiensis</name>
    <name type="common">American alligator</name>
    <dbReference type="NCBI Taxonomy" id="8496"/>
    <lineage>
        <taxon>Eukaryota</taxon>
        <taxon>Metazoa</taxon>
        <taxon>Chordata</taxon>
        <taxon>Craniata</taxon>
        <taxon>Vertebrata</taxon>
        <taxon>Euteleostomi</taxon>
        <taxon>Archelosauria</taxon>
        <taxon>Archosauria</taxon>
        <taxon>Crocodylia</taxon>
        <taxon>Alligatoridae</taxon>
        <taxon>Alligatorinae</taxon>
        <taxon>Alligator</taxon>
    </lineage>
</organism>
<evidence type="ECO:0000313" key="1">
    <source>
        <dbReference type="EMBL" id="KYO45192.1"/>
    </source>
</evidence>
<gene>
    <name evidence="1" type="ORF">Y1Q_0014656</name>
</gene>
<name>A0A151P829_ALLMI</name>
<sequence>MFPVLADNIILPGVSPPIRSPCLSNIDSRWALSAGDGVYDFGRISGNACVISKFQLAPVRESKSRICP</sequence>
<reference evidence="1 2" key="1">
    <citation type="journal article" date="2012" name="Genome Biol.">
        <title>Sequencing three crocodilian genomes to illuminate the evolution of archosaurs and amniotes.</title>
        <authorList>
            <person name="St John J.A."/>
            <person name="Braun E.L."/>
            <person name="Isberg S.R."/>
            <person name="Miles L.G."/>
            <person name="Chong A.Y."/>
            <person name="Gongora J."/>
            <person name="Dalzell P."/>
            <person name="Moran C."/>
            <person name="Bed'hom B."/>
            <person name="Abzhanov A."/>
            <person name="Burgess S.C."/>
            <person name="Cooksey A.M."/>
            <person name="Castoe T.A."/>
            <person name="Crawford N.G."/>
            <person name="Densmore L.D."/>
            <person name="Drew J.C."/>
            <person name="Edwards S.V."/>
            <person name="Faircloth B.C."/>
            <person name="Fujita M.K."/>
            <person name="Greenwold M.J."/>
            <person name="Hoffmann F.G."/>
            <person name="Howard J.M."/>
            <person name="Iguchi T."/>
            <person name="Janes D.E."/>
            <person name="Khan S.Y."/>
            <person name="Kohno S."/>
            <person name="de Koning A.J."/>
            <person name="Lance S.L."/>
            <person name="McCarthy F.M."/>
            <person name="McCormack J.E."/>
            <person name="Merchant M.E."/>
            <person name="Peterson D.G."/>
            <person name="Pollock D.D."/>
            <person name="Pourmand N."/>
            <person name="Raney B.J."/>
            <person name="Roessler K.A."/>
            <person name="Sanford J.R."/>
            <person name="Sawyer R.H."/>
            <person name="Schmidt C.J."/>
            <person name="Triplett E.W."/>
            <person name="Tuberville T.D."/>
            <person name="Venegas-Anaya M."/>
            <person name="Howard J.T."/>
            <person name="Jarvis E.D."/>
            <person name="Guillette L.J.Jr."/>
            <person name="Glenn T.C."/>
            <person name="Green R.E."/>
            <person name="Ray D.A."/>
        </authorList>
    </citation>
    <scope>NUCLEOTIDE SEQUENCE [LARGE SCALE GENOMIC DNA]</scope>
    <source>
        <strain evidence="1">KSC_2009_1</strain>
    </source>
</reference>
<accession>A0A151P829</accession>
<dbReference type="Proteomes" id="UP000050525">
    <property type="component" value="Unassembled WGS sequence"/>
</dbReference>
<keyword evidence="2" id="KW-1185">Reference proteome</keyword>
<evidence type="ECO:0000313" key="2">
    <source>
        <dbReference type="Proteomes" id="UP000050525"/>
    </source>
</evidence>